<protein>
    <submittedName>
        <fullName evidence="4">Uncharacterized protein with TBP-like fold DUF4468</fullName>
    </submittedName>
</protein>
<comment type="caution">
    <text evidence="4">The sequence shown here is derived from an EMBL/GenBank/DDBJ whole genome shotgun (WGS) entry which is preliminary data.</text>
</comment>
<dbReference type="RefSeq" id="WP_133686435.1">
    <property type="nucleotide sequence ID" value="NZ_SOAY01000010.1"/>
</dbReference>
<evidence type="ECO:0000259" key="3">
    <source>
        <dbReference type="Pfam" id="PF14730"/>
    </source>
</evidence>
<keyword evidence="2" id="KW-0732">Signal</keyword>
<keyword evidence="1" id="KW-0175">Coiled coil</keyword>
<dbReference type="Gene3D" id="3.30.530.80">
    <property type="match status" value="1"/>
</dbReference>
<organism evidence="4 5">
    <name type="scientific">Maribacter spongiicola</name>
    <dbReference type="NCBI Taxonomy" id="1206753"/>
    <lineage>
        <taxon>Bacteria</taxon>
        <taxon>Pseudomonadati</taxon>
        <taxon>Bacteroidota</taxon>
        <taxon>Flavobacteriia</taxon>
        <taxon>Flavobacteriales</taxon>
        <taxon>Flavobacteriaceae</taxon>
        <taxon>Maribacter</taxon>
    </lineage>
</organism>
<evidence type="ECO:0000256" key="1">
    <source>
        <dbReference type="SAM" id="Coils"/>
    </source>
</evidence>
<evidence type="ECO:0000313" key="5">
    <source>
        <dbReference type="Proteomes" id="UP000294749"/>
    </source>
</evidence>
<dbReference type="AlphaFoldDB" id="A0A4R7K990"/>
<feature type="coiled-coil region" evidence="1">
    <location>
        <begin position="173"/>
        <end position="200"/>
    </location>
</feature>
<name>A0A4R7K990_9FLAO</name>
<accession>A0A4R7K990</accession>
<keyword evidence="5" id="KW-1185">Reference proteome</keyword>
<evidence type="ECO:0000256" key="2">
    <source>
        <dbReference type="SAM" id="SignalP"/>
    </source>
</evidence>
<feature type="chain" id="PRO_5020224138" evidence="2">
    <location>
        <begin position="18"/>
        <end position="207"/>
    </location>
</feature>
<sequence>MKKLLLLTLLLSYTAHSQLTTDPETYLYNYKQISEVDLQKDELANAVEKWFAVKFKDSDKVIRLSNDENIIGKGYFTEPVKNGKYVFDQKYNMTIDIAFKEGRYKLEFYDFYFDNPLGSVNIPITYFENVSLENYKEYSLKSLKYFEDPKMKKAMLKQFEKGKIGQEQIDNTIRIQNLHRENLEKNLEAIANELNIYLNKEKDEDDW</sequence>
<reference evidence="4 5" key="1">
    <citation type="submission" date="2019-03" db="EMBL/GenBank/DDBJ databases">
        <title>Genomic Encyclopedia of Archaeal and Bacterial Type Strains, Phase II (KMG-II): from individual species to whole genera.</title>
        <authorList>
            <person name="Goeker M."/>
        </authorList>
    </citation>
    <scope>NUCLEOTIDE SEQUENCE [LARGE SCALE GENOMIC DNA]</scope>
    <source>
        <strain evidence="4 5">DSM 25233</strain>
    </source>
</reference>
<gene>
    <name evidence="4" type="ORF">CLV90_1075</name>
</gene>
<dbReference type="EMBL" id="SOAY01000010">
    <property type="protein sequence ID" value="TDT47008.1"/>
    <property type="molecule type" value="Genomic_DNA"/>
</dbReference>
<feature type="signal peptide" evidence="2">
    <location>
        <begin position="1"/>
        <end position="17"/>
    </location>
</feature>
<dbReference type="Proteomes" id="UP000294749">
    <property type="component" value="Unassembled WGS sequence"/>
</dbReference>
<proteinExistence type="predicted"/>
<dbReference type="Pfam" id="PF14730">
    <property type="entry name" value="DUF4468"/>
    <property type="match status" value="1"/>
</dbReference>
<evidence type="ECO:0000313" key="4">
    <source>
        <dbReference type="EMBL" id="TDT47008.1"/>
    </source>
</evidence>
<dbReference type="OrthoDB" id="894059at2"/>
<feature type="domain" description="DUF4468" evidence="3">
    <location>
        <begin position="37"/>
        <end position="113"/>
    </location>
</feature>
<dbReference type="InterPro" id="IPR027823">
    <property type="entry name" value="DUF4468"/>
</dbReference>